<organism evidence="1 2">
    <name type="scientific">Occultella aeris</name>
    <dbReference type="NCBI Taxonomy" id="2761496"/>
    <lineage>
        <taxon>Bacteria</taxon>
        <taxon>Bacillati</taxon>
        <taxon>Actinomycetota</taxon>
        <taxon>Actinomycetes</taxon>
        <taxon>Micrococcales</taxon>
        <taxon>Ruaniaceae</taxon>
        <taxon>Occultella</taxon>
    </lineage>
</organism>
<dbReference type="PANTHER" id="PTHR43649">
    <property type="entry name" value="ARABINOSE-BINDING PROTEIN-RELATED"/>
    <property type="match status" value="1"/>
</dbReference>
<sequence>MTVNSALRSPGSGARGPRRRSVLQGALGAGTLLSAGALSSCAGSVASATSSGTLVRIWDLLGGSDGEIMGEIVEGVREELPHITIDRTTLAWGAPYYTKLAMASTGGRAPEAAVMHLSRLIGYAPGGLLEPFDLDLLEQVGITESDFPAALWERALYQDELYALPLDTHPFITFYNPAIAEPAGLLNPDGTLVEIDNPDALLDAGRAMAEVTGAQGLSYGYLSDAAQPWRMFWGFYGQTGADYEFTPGQPVGFDDGAAVEVLEFMQSMLDGTVAASNSDYGSAIANFSTEQTGLIFSGVWEKTSLQGAIPDLGGATVPIIFGTPTAFGDSHSYVLPRQLVANPERREATYEVLGAILKRGLRWADAGHIPSLIPVVESDEYQDLVPQRNYAQAADWIFLDPPVWFAGSGSDFQNRMSQAMQTALQGLGTAQDAVDMMVGEMNTFLETPAPA</sequence>
<dbReference type="InterPro" id="IPR006059">
    <property type="entry name" value="SBP"/>
</dbReference>
<evidence type="ECO:0000313" key="2">
    <source>
        <dbReference type="Proteomes" id="UP000419743"/>
    </source>
</evidence>
<comment type="caution">
    <text evidence="1">The sequence shown here is derived from an EMBL/GenBank/DDBJ whole genome shotgun (WGS) entry which is preliminary data.</text>
</comment>
<dbReference type="Gene3D" id="3.40.190.10">
    <property type="entry name" value="Periplasmic binding protein-like II"/>
    <property type="match status" value="1"/>
</dbReference>
<dbReference type="SUPFAM" id="SSF53850">
    <property type="entry name" value="Periplasmic binding protein-like II"/>
    <property type="match status" value="1"/>
</dbReference>
<gene>
    <name evidence="1" type="ORF">HALOF300_02707</name>
</gene>
<proteinExistence type="predicted"/>
<protein>
    <submittedName>
        <fullName evidence="1">Maltose ABC transporter periplasmic protein</fullName>
    </submittedName>
</protein>
<dbReference type="PROSITE" id="PS51318">
    <property type="entry name" value="TAT"/>
    <property type="match status" value="1"/>
</dbReference>
<dbReference type="EMBL" id="CACRYJ010000036">
    <property type="protein sequence ID" value="VZO37735.1"/>
    <property type="molecule type" value="Genomic_DNA"/>
</dbReference>
<keyword evidence="2" id="KW-1185">Reference proteome</keyword>
<dbReference type="InterPro" id="IPR006311">
    <property type="entry name" value="TAT_signal"/>
</dbReference>
<dbReference type="Pfam" id="PF01547">
    <property type="entry name" value="SBP_bac_1"/>
    <property type="match status" value="1"/>
</dbReference>
<dbReference type="Proteomes" id="UP000419743">
    <property type="component" value="Unassembled WGS sequence"/>
</dbReference>
<dbReference type="AlphaFoldDB" id="A0A7M4DKP4"/>
<dbReference type="InterPro" id="IPR050490">
    <property type="entry name" value="Bact_solute-bd_prot1"/>
</dbReference>
<name>A0A7M4DKP4_9MICO</name>
<evidence type="ECO:0000313" key="1">
    <source>
        <dbReference type="EMBL" id="VZO37735.1"/>
    </source>
</evidence>
<accession>A0A7M4DKP4</accession>
<dbReference type="PANTHER" id="PTHR43649:SF14">
    <property type="entry name" value="BLR3389 PROTEIN"/>
    <property type="match status" value="1"/>
</dbReference>
<reference evidence="1 2" key="1">
    <citation type="submission" date="2019-11" db="EMBL/GenBank/DDBJ databases">
        <authorList>
            <person name="Criscuolo A."/>
        </authorList>
    </citation>
    <scope>NUCLEOTIDE SEQUENCE [LARGE SCALE GENOMIC DNA]</scope>
    <source>
        <strain evidence="1">CIP111667</strain>
    </source>
</reference>